<dbReference type="SUPFAM" id="SSF57884">
    <property type="entry name" value="Ada DNA repair protein, N-terminal domain (N-Ada 10)"/>
    <property type="match status" value="1"/>
</dbReference>
<keyword evidence="4" id="KW-1185">Reference proteome</keyword>
<dbReference type="InterPro" id="IPR044927">
    <property type="entry name" value="Endonuclea_NS_2"/>
</dbReference>
<feature type="region of interest" description="Disordered" evidence="1">
    <location>
        <begin position="59"/>
        <end position="117"/>
    </location>
</feature>
<dbReference type="Proteomes" id="UP000503297">
    <property type="component" value="Chromosome"/>
</dbReference>
<dbReference type="AlphaFoldDB" id="A0A6M8J4G8"/>
<dbReference type="InterPro" id="IPR035451">
    <property type="entry name" value="Ada-like_dom_sf"/>
</dbReference>
<evidence type="ECO:0000313" key="3">
    <source>
        <dbReference type="EMBL" id="QKF07981.1"/>
    </source>
</evidence>
<gene>
    <name evidence="3" type="ORF">HLV38_02305</name>
</gene>
<evidence type="ECO:0000259" key="2">
    <source>
        <dbReference type="Pfam" id="PF13930"/>
    </source>
</evidence>
<protein>
    <recommendedName>
        <fullName evidence="2">Type VII secretion system protein EssD-like domain-containing protein</fullName>
    </recommendedName>
</protein>
<feature type="compositionally biased region" description="Basic and acidic residues" evidence="1">
    <location>
        <begin position="351"/>
        <end position="373"/>
    </location>
</feature>
<sequence>MPQGSRSLSALSKSVWETAARLLPKRSHRVVAALVAVVVLGSTAGAVGSAVAPVAPRPEAPVAAQQADRAAQQGDADAGREAAEKAAADAKAGDEPAASLPASTPSAKVDGDQLPSYDGSPYSVVNDNVPAFSADDLNGPPETYAPLDGLDRCGVTLAVVSRDTIPTEKRGSIGMVKPSGWHTVRYDDLVEGKYLYNRCHLIGYQLTAENANQRNLITGTRYLNVKGMLPFEERVASYVKSTGNRVLYRATPVFVGSELVARGVQLEAWSVEDKGQGVSFNVFCHNVQPGIAIDYATGDSAREDAKPGQSSADAPAAAARSGQASAAGDHSGVQDSAQDYVLNTNTHKFHRPDCRHVDQIKPHNRRDVHDTRDSVIGQGYKPCKKCNP</sequence>
<accession>A0A6M8J4G8</accession>
<feature type="domain" description="Type VII secretion system protein EssD-like" evidence="2">
    <location>
        <begin position="143"/>
        <end position="268"/>
    </location>
</feature>
<proteinExistence type="predicted"/>
<organism evidence="3 4">
    <name type="scientific">Berryella wangjianweii</name>
    <dbReference type="NCBI Taxonomy" id="2734634"/>
    <lineage>
        <taxon>Bacteria</taxon>
        <taxon>Bacillati</taxon>
        <taxon>Actinomycetota</taxon>
        <taxon>Coriobacteriia</taxon>
        <taxon>Eggerthellales</taxon>
        <taxon>Eggerthellaceae</taxon>
        <taxon>Berryella</taxon>
    </lineage>
</organism>
<dbReference type="Gene3D" id="3.40.570.10">
    <property type="entry name" value="Extracellular Endonuclease, subunit A"/>
    <property type="match status" value="1"/>
</dbReference>
<evidence type="ECO:0000256" key="1">
    <source>
        <dbReference type="SAM" id="MobiDB-lite"/>
    </source>
</evidence>
<dbReference type="InterPro" id="IPR044929">
    <property type="entry name" value="DNA/RNA_non-sp_Endonuclease_sf"/>
</dbReference>
<reference evidence="4" key="1">
    <citation type="submission" date="2020-05" db="EMBL/GenBank/DDBJ databases">
        <title>Novel species in genus Nocardioides.</title>
        <authorList>
            <person name="Zhang G."/>
        </authorList>
    </citation>
    <scope>NUCLEOTIDE SEQUENCE [LARGE SCALE GENOMIC DNA]</scope>
    <source>
        <strain evidence="4">zg-1050</strain>
    </source>
</reference>
<evidence type="ECO:0000313" key="4">
    <source>
        <dbReference type="Proteomes" id="UP000503297"/>
    </source>
</evidence>
<dbReference type="EMBL" id="CP053716">
    <property type="protein sequence ID" value="QKF07981.1"/>
    <property type="molecule type" value="Genomic_DNA"/>
</dbReference>
<feature type="compositionally biased region" description="Low complexity" evidence="1">
    <location>
        <begin position="95"/>
        <end position="107"/>
    </location>
</feature>
<feature type="region of interest" description="Disordered" evidence="1">
    <location>
        <begin position="351"/>
        <end position="388"/>
    </location>
</feature>
<dbReference type="Pfam" id="PF13930">
    <property type="entry name" value="Endonuclea_NS_2"/>
    <property type="match status" value="1"/>
</dbReference>
<feature type="region of interest" description="Disordered" evidence="1">
    <location>
        <begin position="300"/>
        <end position="333"/>
    </location>
</feature>
<feature type="compositionally biased region" description="Basic and acidic residues" evidence="1">
    <location>
        <begin position="77"/>
        <end position="94"/>
    </location>
</feature>
<dbReference type="KEGG" id="bwa:HLV38_02305"/>
<feature type="compositionally biased region" description="Low complexity" evidence="1">
    <location>
        <begin position="60"/>
        <end position="76"/>
    </location>
</feature>
<dbReference type="Gene3D" id="3.40.10.10">
    <property type="entry name" value="DNA Methylphosphotriester Repair Domain"/>
    <property type="match status" value="1"/>
</dbReference>
<name>A0A6M8J4G8_9ACTN</name>
<feature type="compositionally biased region" description="Low complexity" evidence="1">
    <location>
        <begin position="307"/>
        <end position="329"/>
    </location>
</feature>